<dbReference type="AlphaFoldDB" id="A0A6G2DPE7"/>
<dbReference type="Gene3D" id="3.20.20.80">
    <property type="entry name" value="Glycosidases"/>
    <property type="match status" value="1"/>
</dbReference>
<evidence type="ECO:0000256" key="1">
    <source>
        <dbReference type="ARBA" id="ARBA00000681"/>
    </source>
</evidence>
<dbReference type="PANTHER" id="PTHR31490">
    <property type="entry name" value="GLYCOSYL HYDROLASE"/>
    <property type="match status" value="1"/>
</dbReference>
<evidence type="ECO:0000256" key="5">
    <source>
        <dbReference type="ARBA" id="ARBA00022729"/>
    </source>
</evidence>
<evidence type="ECO:0000313" key="12">
    <source>
        <dbReference type="Proteomes" id="UP000476212"/>
    </source>
</evidence>
<name>A0A6G2DPE7_STREE</name>
<evidence type="ECO:0000256" key="4">
    <source>
        <dbReference type="ARBA" id="ARBA00022651"/>
    </source>
</evidence>
<dbReference type="InterPro" id="IPR001000">
    <property type="entry name" value="GH10_dom"/>
</dbReference>
<evidence type="ECO:0000313" key="11">
    <source>
        <dbReference type="EMBL" id="MTV91632.1"/>
    </source>
</evidence>
<comment type="caution">
    <text evidence="11">The sequence shown here is derived from an EMBL/GenBank/DDBJ whole genome shotgun (WGS) entry which is preliminary data.</text>
</comment>
<reference evidence="11 12" key="1">
    <citation type="submission" date="2019-11" db="EMBL/GenBank/DDBJ databases">
        <title>Growth characteristics of pneumococcus vary with the chemical composition of the capsule and with environmental conditions.</title>
        <authorList>
            <person name="Tothpal A."/>
            <person name="Desobry K."/>
            <person name="Joshi S."/>
            <person name="Wyllie A.L."/>
            <person name="Weinberger D.M."/>
        </authorList>
    </citation>
    <scope>NUCLEOTIDE SEQUENCE [LARGE SCALE GENOMIC DNA]</scope>
    <source>
        <strain evidence="12">pnumococcus15C</strain>
    </source>
</reference>
<evidence type="ECO:0000256" key="3">
    <source>
        <dbReference type="ARBA" id="ARBA00012590"/>
    </source>
</evidence>
<dbReference type="GO" id="GO:0031176">
    <property type="term" value="F:endo-1,4-beta-xylanase activity"/>
    <property type="evidence" value="ECO:0007669"/>
    <property type="project" value="UniProtKB-EC"/>
</dbReference>
<dbReference type="RefSeq" id="WP_196302958.1">
    <property type="nucleotide sequence ID" value="NZ_WNIB01000802.1"/>
</dbReference>
<dbReference type="InterPro" id="IPR017853">
    <property type="entry name" value="GH"/>
</dbReference>
<proteinExistence type="inferred from homology"/>
<evidence type="ECO:0000259" key="10">
    <source>
        <dbReference type="PROSITE" id="PS51760"/>
    </source>
</evidence>
<protein>
    <recommendedName>
        <fullName evidence="3">endo-1,4-beta-xylanase</fullName>
        <ecNumber evidence="3">3.2.1.8</ecNumber>
    </recommendedName>
</protein>
<dbReference type="GO" id="GO:0045493">
    <property type="term" value="P:xylan catabolic process"/>
    <property type="evidence" value="ECO:0007669"/>
    <property type="project" value="UniProtKB-KW"/>
</dbReference>
<organism evidence="11 12">
    <name type="scientific">Streptococcus pneumoniae</name>
    <dbReference type="NCBI Taxonomy" id="1313"/>
    <lineage>
        <taxon>Bacteria</taxon>
        <taxon>Bacillati</taxon>
        <taxon>Bacillota</taxon>
        <taxon>Bacilli</taxon>
        <taxon>Lactobacillales</taxon>
        <taxon>Streptococcaceae</taxon>
        <taxon>Streptococcus</taxon>
    </lineage>
</organism>
<evidence type="ECO:0000256" key="6">
    <source>
        <dbReference type="ARBA" id="ARBA00022801"/>
    </source>
</evidence>
<sequence length="86" mass="9648">ILRAFEKAREADPEAMLFLNEYNQESIPAKGAQFLRLVERLLKAGCPLQGLGLQSHLWIDVEKGAIARFMAEVAGFRLPIHVSELD</sequence>
<dbReference type="PROSITE" id="PS51760">
    <property type="entry name" value="GH10_2"/>
    <property type="match status" value="1"/>
</dbReference>
<comment type="similarity">
    <text evidence="2">Belongs to the glycosyl hydrolase 10 (cellulase F) family.</text>
</comment>
<dbReference type="EMBL" id="WNIB01000802">
    <property type="protein sequence ID" value="MTV91632.1"/>
    <property type="molecule type" value="Genomic_DNA"/>
</dbReference>
<feature type="non-terminal residue" evidence="11">
    <location>
        <position position="86"/>
    </location>
</feature>
<evidence type="ECO:0000256" key="8">
    <source>
        <dbReference type="ARBA" id="ARBA00023295"/>
    </source>
</evidence>
<dbReference type="Proteomes" id="UP000476212">
    <property type="component" value="Unassembled WGS sequence"/>
</dbReference>
<gene>
    <name evidence="11" type="ORF">GM544_14605</name>
</gene>
<evidence type="ECO:0000256" key="7">
    <source>
        <dbReference type="ARBA" id="ARBA00023277"/>
    </source>
</evidence>
<feature type="non-terminal residue" evidence="11">
    <location>
        <position position="1"/>
    </location>
</feature>
<dbReference type="PANTHER" id="PTHR31490:SF88">
    <property type="entry name" value="BETA-XYLANASE"/>
    <property type="match status" value="1"/>
</dbReference>
<dbReference type="EC" id="3.2.1.8" evidence="3"/>
<keyword evidence="8 11" id="KW-0326">Glycosidase</keyword>
<dbReference type="Pfam" id="PF00331">
    <property type="entry name" value="Glyco_hydro_10"/>
    <property type="match status" value="1"/>
</dbReference>
<keyword evidence="6 11" id="KW-0378">Hydrolase</keyword>
<dbReference type="SUPFAM" id="SSF51445">
    <property type="entry name" value="(Trans)glycosidases"/>
    <property type="match status" value="1"/>
</dbReference>
<dbReference type="InterPro" id="IPR044846">
    <property type="entry name" value="GH10"/>
</dbReference>
<keyword evidence="4 11" id="KW-0858">Xylan degradation</keyword>
<keyword evidence="5" id="KW-0732">Signal</keyword>
<accession>A0A6G2DPE7</accession>
<keyword evidence="9" id="KW-0624">Polysaccharide degradation</keyword>
<feature type="domain" description="GH10" evidence="10">
    <location>
        <begin position="1"/>
        <end position="86"/>
    </location>
</feature>
<comment type="catalytic activity">
    <reaction evidence="1">
        <text>Endohydrolysis of (1-&gt;4)-beta-D-xylosidic linkages in xylans.</text>
        <dbReference type="EC" id="3.2.1.8"/>
    </reaction>
</comment>
<evidence type="ECO:0000256" key="9">
    <source>
        <dbReference type="ARBA" id="ARBA00023326"/>
    </source>
</evidence>
<keyword evidence="7" id="KW-0119">Carbohydrate metabolism</keyword>
<evidence type="ECO:0000256" key="2">
    <source>
        <dbReference type="ARBA" id="ARBA00007495"/>
    </source>
</evidence>